<organism evidence="4 5">
    <name type="scientific">Candidatus Woesebacteria bacterium GW2011_GWB1_38_8</name>
    <dbReference type="NCBI Taxonomy" id="1618570"/>
    <lineage>
        <taxon>Bacteria</taxon>
        <taxon>Candidatus Woeseibacteriota</taxon>
    </lineage>
</organism>
<feature type="domain" description="Glycosyltransferase subfamily 4-like N-terminal" evidence="3">
    <location>
        <begin position="15"/>
        <end position="173"/>
    </location>
</feature>
<dbReference type="InterPro" id="IPR028098">
    <property type="entry name" value="Glyco_trans_4-like_N"/>
</dbReference>
<dbReference type="AlphaFoldDB" id="A0A0G0PA25"/>
<reference evidence="4 5" key="1">
    <citation type="journal article" date="2015" name="Nature">
        <title>rRNA introns, odd ribosomes, and small enigmatic genomes across a large radiation of phyla.</title>
        <authorList>
            <person name="Brown C.T."/>
            <person name="Hug L.A."/>
            <person name="Thomas B.C."/>
            <person name="Sharon I."/>
            <person name="Castelle C.J."/>
            <person name="Singh A."/>
            <person name="Wilkins M.J."/>
            <person name="Williams K.H."/>
            <person name="Banfield J.F."/>
        </authorList>
    </citation>
    <scope>NUCLEOTIDE SEQUENCE [LARGE SCALE GENOMIC DNA]</scope>
</reference>
<evidence type="ECO:0000313" key="4">
    <source>
        <dbReference type="EMBL" id="KKQ86136.1"/>
    </source>
</evidence>
<dbReference type="SUPFAM" id="SSF53756">
    <property type="entry name" value="UDP-Glycosyltransferase/glycogen phosphorylase"/>
    <property type="match status" value="1"/>
</dbReference>
<dbReference type="InterPro" id="IPR001296">
    <property type="entry name" value="Glyco_trans_1"/>
</dbReference>
<dbReference type="GO" id="GO:0009103">
    <property type="term" value="P:lipopolysaccharide biosynthetic process"/>
    <property type="evidence" value="ECO:0007669"/>
    <property type="project" value="TreeGrafter"/>
</dbReference>
<evidence type="ECO:0000259" key="3">
    <source>
        <dbReference type="Pfam" id="PF13439"/>
    </source>
</evidence>
<dbReference type="CDD" id="cd03809">
    <property type="entry name" value="GT4_MtfB-like"/>
    <property type="match status" value="1"/>
</dbReference>
<comment type="caution">
    <text evidence="4">The sequence shown here is derived from an EMBL/GenBank/DDBJ whole genome shotgun (WGS) entry which is preliminary data.</text>
</comment>
<dbReference type="Proteomes" id="UP000034081">
    <property type="component" value="Unassembled WGS sequence"/>
</dbReference>
<dbReference type="STRING" id="1618570.UT08_C0001G0002"/>
<dbReference type="Pfam" id="PF00534">
    <property type="entry name" value="Glycos_transf_1"/>
    <property type="match status" value="1"/>
</dbReference>
<protein>
    <submittedName>
        <fullName evidence="4">Glycosyl transferase group 1</fullName>
    </submittedName>
</protein>
<dbReference type="Pfam" id="PF13439">
    <property type="entry name" value="Glyco_transf_4"/>
    <property type="match status" value="1"/>
</dbReference>
<dbReference type="EMBL" id="LBVL01000001">
    <property type="protein sequence ID" value="KKQ86136.1"/>
    <property type="molecule type" value="Genomic_DNA"/>
</dbReference>
<accession>A0A0G0PA25</accession>
<evidence type="ECO:0000259" key="2">
    <source>
        <dbReference type="Pfam" id="PF00534"/>
    </source>
</evidence>
<feature type="domain" description="Glycosyl transferase family 1" evidence="2">
    <location>
        <begin position="207"/>
        <end position="328"/>
    </location>
</feature>
<dbReference type="PATRIC" id="fig|1618570.3.peg.2"/>
<dbReference type="PANTHER" id="PTHR46401">
    <property type="entry name" value="GLYCOSYLTRANSFERASE WBBK-RELATED"/>
    <property type="match status" value="1"/>
</dbReference>
<dbReference type="GO" id="GO:0016757">
    <property type="term" value="F:glycosyltransferase activity"/>
    <property type="evidence" value="ECO:0007669"/>
    <property type="project" value="InterPro"/>
</dbReference>
<name>A0A0G0PA25_9BACT</name>
<evidence type="ECO:0000313" key="5">
    <source>
        <dbReference type="Proteomes" id="UP000034081"/>
    </source>
</evidence>
<keyword evidence="1 4" id="KW-0808">Transferase</keyword>
<dbReference type="PANTHER" id="PTHR46401:SF2">
    <property type="entry name" value="GLYCOSYLTRANSFERASE WBBK-RELATED"/>
    <property type="match status" value="1"/>
</dbReference>
<proteinExistence type="predicted"/>
<dbReference type="Gene3D" id="3.40.50.2000">
    <property type="entry name" value="Glycogen Phosphorylase B"/>
    <property type="match status" value="2"/>
</dbReference>
<sequence length="361" mass="40576">MKIAIDFSSIIYGTGVSVYTRNLIRSLLKLDKINQYLLFAGSLRRQKELKEFLNTLRGENLQGRVFPIPPSLADILWNKIHILSVEQLIGNINVFHSSDWTQPPSAAFKVTTIHDLVPIKYPNMSDPKIVSAHTRRLYWVKREVDRVIVPSQATKDDLVRLDINNQRIRVIPEAPDDSIKRVDKDKVGSLKRKYRISGGYLLAIGVSPRKNIERIVQAFEKIKSGSGLKLVVIGHPYSKISPKRGVVYLGHVPQPELPIFYSGARALIYPSLYEGFGLPILEAFRCRTPVVTSNLGSMAEVAGNAAQLVDPYDVESISDGIRKVVASSQLFVKKGTSRVKKFSWEKTAGDTLKVYYESQNK</sequence>
<gene>
    <name evidence="4" type="ORF">UT08_C0001G0002</name>
</gene>
<evidence type="ECO:0000256" key="1">
    <source>
        <dbReference type="ARBA" id="ARBA00022679"/>
    </source>
</evidence>